<dbReference type="PIRSF" id="PIRSF004789">
    <property type="entry name" value="DR1281"/>
    <property type="match status" value="1"/>
</dbReference>
<dbReference type="InterPro" id="IPR005235">
    <property type="entry name" value="YmdB-like"/>
</dbReference>
<dbReference type="HOGENOM" id="CLU_068238_0_0_0"/>
<accession>H0UQ35</accession>
<dbReference type="EMBL" id="CM001377">
    <property type="protein sequence ID" value="EHM09664.1"/>
    <property type="molecule type" value="Genomic_DNA"/>
</dbReference>
<feature type="active site" description="Proton donor" evidence="1">
    <location>
        <position position="74"/>
    </location>
</feature>
<feature type="binding site" evidence="2">
    <location>
        <position position="45"/>
    </location>
    <ligand>
        <name>Fe cation</name>
        <dbReference type="ChEBI" id="CHEBI:24875"/>
        <label>1</label>
    </ligand>
</feature>
<feature type="binding site" evidence="2">
    <location>
        <position position="181"/>
    </location>
    <ligand>
        <name>Fe cation</name>
        <dbReference type="ChEBI" id="CHEBI:24875"/>
        <label>1</label>
    </ligand>
</feature>
<feature type="binding site" evidence="2">
    <location>
        <position position="73"/>
    </location>
    <ligand>
        <name>Fe cation</name>
        <dbReference type="ChEBI" id="CHEBI:24875"/>
        <label>2</label>
    </ligand>
</feature>
<keyword evidence="4" id="KW-1185">Reference proteome</keyword>
<feature type="binding site" evidence="2">
    <location>
        <position position="179"/>
    </location>
    <ligand>
        <name>Fe cation</name>
        <dbReference type="ChEBI" id="CHEBI:24875"/>
        <label>2</label>
    </ligand>
</feature>
<dbReference type="InterPro" id="IPR029052">
    <property type="entry name" value="Metallo-depent_PP-like"/>
</dbReference>
<feature type="binding site" evidence="2">
    <location>
        <position position="154"/>
    </location>
    <ligand>
        <name>Fe cation</name>
        <dbReference type="ChEBI" id="CHEBI:24875"/>
        <label>2</label>
    </ligand>
</feature>
<feature type="binding site" evidence="2">
    <location>
        <position position="13"/>
    </location>
    <ligand>
        <name>Fe cation</name>
        <dbReference type="ChEBI" id="CHEBI:24875"/>
        <label>1</label>
    </ligand>
</feature>
<feature type="binding site" evidence="2">
    <location>
        <position position="45"/>
    </location>
    <ligand>
        <name>Fe cation</name>
        <dbReference type="ChEBI" id="CHEBI:24875"/>
        <label>2</label>
    </ligand>
</feature>
<dbReference type="SUPFAM" id="SSF56300">
    <property type="entry name" value="Metallo-dependent phosphatases"/>
    <property type="match status" value="1"/>
</dbReference>
<dbReference type="RefSeq" id="WP_006583158.1">
    <property type="nucleotide sequence ID" value="NZ_CM001377.1"/>
</dbReference>
<dbReference type="Pfam" id="PF13277">
    <property type="entry name" value="YmdB"/>
    <property type="match status" value="1"/>
</dbReference>
<evidence type="ECO:0000256" key="1">
    <source>
        <dbReference type="PIRSR" id="PIRSR004789-50"/>
    </source>
</evidence>
<evidence type="ECO:0000256" key="2">
    <source>
        <dbReference type="PIRSR" id="PIRSR004789-51"/>
    </source>
</evidence>
<dbReference type="Proteomes" id="UP000005730">
    <property type="component" value="Chromosome"/>
</dbReference>
<dbReference type="PANTHER" id="PTHR36303:SF1">
    <property type="entry name" value="2',3'-CYCLIC-NUCLEOTIDE 2'-PHOSPHODIESTERASE"/>
    <property type="match status" value="1"/>
</dbReference>
<dbReference type="GO" id="GO:0004113">
    <property type="term" value="F:2',3'-cyclic-nucleotide 3'-phosphodiesterase activity"/>
    <property type="evidence" value="ECO:0007669"/>
    <property type="project" value="TreeGrafter"/>
</dbReference>
<sequence length="272" mass="29104">MSVDAMRVLFVGDVMGKPGRRALAMALPGLRCSMGPFDFVVVNGENAAAGFGITRSVAEELFRSGVDVITGGNHSFDKREALELMEEDPRILRPANYPPGVPGRGSGVFAKGPMRLGVVNLQGRAMQHPIDCPFRRALEEVEALGERCVLVDFHAEATSEKRALGLFLDGRVSAVIGTHTHVQTADEDLLPRGTAYITDAGMTGGSGGIIGMTYQSVIPRFLMGTPSKFEVCQDDLRFCGVVVDICPETGLALQIERVMMRLPIPSGAEGSP</sequence>
<dbReference type="CDD" id="cd07382">
    <property type="entry name" value="MPP_DR1281"/>
    <property type="match status" value="1"/>
</dbReference>
<dbReference type="eggNOG" id="COG1692">
    <property type="taxonomic scope" value="Bacteria"/>
</dbReference>
<evidence type="ECO:0000313" key="4">
    <source>
        <dbReference type="Proteomes" id="UP000005730"/>
    </source>
</evidence>
<dbReference type="AlphaFoldDB" id="H0UQ35"/>
<gene>
    <name evidence="3" type="ORF">TheveDRAFT_0503</name>
</gene>
<organism evidence="3 4">
    <name type="scientific">Thermanaerovibrio velox DSM 12556</name>
    <dbReference type="NCBI Taxonomy" id="926567"/>
    <lineage>
        <taxon>Bacteria</taxon>
        <taxon>Thermotogati</taxon>
        <taxon>Synergistota</taxon>
        <taxon>Synergistia</taxon>
        <taxon>Synergistales</taxon>
        <taxon>Synergistaceae</taxon>
        <taxon>Thermanaerovibrio</taxon>
    </lineage>
</organism>
<feature type="binding site" evidence="2">
    <location>
        <position position="46"/>
    </location>
    <ligand>
        <name>Fe cation</name>
        <dbReference type="ChEBI" id="CHEBI:24875"/>
        <label>1</label>
    </ligand>
</feature>
<dbReference type="STRING" id="926567.TheveDRAFT_0503"/>
<dbReference type="GO" id="GO:0046872">
    <property type="term" value="F:metal ion binding"/>
    <property type="evidence" value="ECO:0007669"/>
    <property type="project" value="UniProtKB-KW"/>
</dbReference>
<dbReference type="OrthoDB" id="9801109at2"/>
<reference evidence="3 4" key="1">
    <citation type="submission" date="2011-10" db="EMBL/GenBank/DDBJ databases">
        <title>The Noncontiguous Finished genome of Thermanaerovibrio velox DSM 12556.</title>
        <authorList>
            <consortium name="US DOE Joint Genome Institute (JGI-PGF)"/>
            <person name="Lucas S."/>
            <person name="Copeland A."/>
            <person name="Lapidus A."/>
            <person name="Glavina del Rio T."/>
            <person name="Dalin E."/>
            <person name="Tice H."/>
            <person name="Bruce D."/>
            <person name="Goodwin L."/>
            <person name="Pitluck S."/>
            <person name="Peters L."/>
            <person name="Mikhailova N."/>
            <person name="Teshima H."/>
            <person name="Kyrpides N."/>
            <person name="Mavromatis K."/>
            <person name="Ivanova N."/>
            <person name="Markowitz V."/>
            <person name="Cheng J.-F."/>
            <person name="Hugenholtz P."/>
            <person name="Woyke T."/>
            <person name="Wu D."/>
            <person name="Spring S."/>
            <person name="Brambilla E.-M."/>
            <person name="Klenk H.-P."/>
            <person name="Eisen J.A."/>
        </authorList>
    </citation>
    <scope>NUCLEOTIDE SEQUENCE [LARGE SCALE GENOMIC DNA]</scope>
    <source>
        <strain evidence="3 4">DSM 12556</strain>
    </source>
</reference>
<keyword evidence="2" id="KW-0479">Metal-binding</keyword>
<dbReference type="PANTHER" id="PTHR36303">
    <property type="entry name" value="2',3'-CYCLIC-NUCLEOTIDE 2'-PHOSPHODIESTERASE"/>
    <property type="match status" value="1"/>
</dbReference>
<proteinExistence type="predicted"/>
<protein>
    <submittedName>
        <fullName evidence="3">Metallophosphoesterase, MG_246/BB_0505 family</fullName>
    </submittedName>
</protein>
<dbReference type="NCBIfam" id="TIGR00282">
    <property type="entry name" value="TIGR00282 family metallophosphoesterase"/>
    <property type="match status" value="1"/>
</dbReference>
<dbReference type="Gene3D" id="3.60.21.10">
    <property type="match status" value="1"/>
</dbReference>
<name>H0UQ35_9BACT</name>
<evidence type="ECO:0000313" key="3">
    <source>
        <dbReference type="EMBL" id="EHM09664.1"/>
    </source>
</evidence>